<feature type="chain" id="PRO_5025347592" evidence="2">
    <location>
        <begin position="21"/>
        <end position="270"/>
    </location>
</feature>
<evidence type="ECO:0000313" key="4">
    <source>
        <dbReference type="EMBL" id="NDV01831.1"/>
    </source>
</evidence>
<dbReference type="Pfam" id="PF13365">
    <property type="entry name" value="Trypsin_2"/>
    <property type="match status" value="1"/>
</dbReference>
<evidence type="ECO:0000256" key="1">
    <source>
        <dbReference type="ARBA" id="ARBA00022729"/>
    </source>
</evidence>
<evidence type="ECO:0000313" key="5">
    <source>
        <dbReference type="Proteomes" id="UP000474757"/>
    </source>
</evidence>
<gene>
    <name evidence="4" type="ORF">GZA08_12740</name>
</gene>
<dbReference type="EMBL" id="JAAGAB010000003">
    <property type="protein sequence ID" value="NDV01831.1"/>
    <property type="molecule type" value="Genomic_DNA"/>
</dbReference>
<evidence type="ECO:0000259" key="3">
    <source>
        <dbReference type="PROSITE" id="PS50240"/>
    </source>
</evidence>
<dbReference type="InterPro" id="IPR050966">
    <property type="entry name" value="Glutamyl_endopeptidase"/>
</dbReference>
<keyword evidence="5" id="KW-1185">Reference proteome</keyword>
<keyword evidence="1 2" id="KW-0732">Signal</keyword>
<dbReference type="InterPro" id="IPR009003">
    <property type="entry name" value="Peptidase_S1_PA"/>
</dbReference>
<keyword evidence="4" id="KW-0378">Hydrolase</keyword>
<feature type="signal peptide" evidence="2">
    <location>
        <begin position="1"/>
        <end position="20"/>
    </location>
</feature>
<dbReference type="Gene3D" id="2.40.10.10">
    <property type="entry name" value="Trypsin-like serine proteases"/>
    <property type="match status" value="2"/>
</dbReference>
<dbReference type="AlphaFoldDB" id="A0A6B2JK37"/>
<dbReference type="Proteomes" id="UP000474757">
    <property type="component" value="Unassembled WGS sequence"/>
</dbReference>
<dbReference type="InterPro" id="IPR043504">
    <property type="entry name" value="Peptidase_S1_PA_chymotrypsin"/>
</dbReference>
<proteinExistence type="predicted"/>
<feature type="domain" description="Peptidase S1" evidence="3">
    <location>
        <begin position="15"/>
        <end position="270"/>
    </location>
</feature>
<organism evidence="4 5">
    <name type="scientific">Pseudoroseicyclus tamaricis</name>
    <dbReference type="NCBI Taxonomy" id="2705421"/>
    <lineage>
        <taxon>Bacteria</taxon>
        <taxon>Pseudomonadati</taxon>
        <taxon>Pseudomonadota</taxon>
        <taxon>Alphaproteobacteria</taxon>
        <taxon>Rhodobacterales</taxon>
        <taxon>Paracoccaceae</taxon>
        <taxon>Pseudoroseicyclus</taxon>
    </lineage>
</organism>
<dbReference type="InterPro" id="IPR001254">
    <property type="entry name" value="Trypsin_dom"/>
</dbReference>
<name>A0A6B2JK37_9RHOB</name>
<dbReference type="PANTHER" id="PTHR15462:SF8">
    <property type="entry name" value="SERINE PROTEASE"/>
    <property type="match status" value="1"/>
</dbReference>
<evidence type="ECO:0000256" key="2">
    <source>
        <dbReference type="SAM" id="SignalP"/>
    </source>
</evidence>
<sequence length="270" mass="27831">MLRCLALLLALAAAPAGAQSALTTLQTMEEARGWEAVGRLDIAGEGFCTGSLISETLVLTAAHCLHESASGAPIGPERITFRAGLRGGRALAERGVRRALAHPAFRFGEGDRTQRSAHDLALLELDQPIRTPQIHPFEPAASGGAGAQVGIVSYAMGRAEAPALQEVCALLGEVSGVLLMDCEVEFGASGAPIFRLGPEGPRIVSVVSAKAEVSGEVIALGSPLAGELPELMALMEETGGRLAAGLPRRIVVGEGERNDTGAKFVRPGGS</sequence>
<dbReference type="SUPFAM" id="SSF50494">
    <property type="entry name" value="Trypsin-like serine proteases"/>
    <property type="match status" value="1"/>
</dbReference>
<comment type="caution">
    <text evidence="4">The sequence shown here is derived from an EMBL/GenBank/DDBJ whole genome shotgun (WGS) entry which is preliminary data.</text>
</comment>
<dbReference type="InterPro" id="IPR018114">
    <property type="entry name" value="TRYPSIN_HIS"/>
</dbReference>
<dbReference type="GO" id="GO:0004252">
    <property type="term" value="F:serine-type endopeptidase activity"/>
    <property type="evidence" value="ECO:0007669"/>
    <property type="project" value="InterPro"/>
</dbReference>
<accession>A0A6B2JK37</accession>
<dbReference type="RefSeq" id="WP_163894235.1">
    <property type="nucleotide sequence ID" value="NZ_JAAFYS010000003.1"/>
</dbReference>
<dbReference type="PRINTS" id="PR00722">
    <property type="entry name" value="CHYMOTRYPSIN"/>
</dbReference>
<dbReference type="PROSITE" id="PS50240">
    <property type="entry name" value="TRYPSIN_DOM"/>
    <property type="match status" value="1"/>
</dbReference>
<dbReference type="PANTHER" id="PTHR15462">
    <property type="entry name" value="SERINE PROTEASE"/>
    <property type="match status" value="1"/>
</dbReference>
<dbReference type="PROSITE" id="PS00134">
    <property type="entry name" value="TRYPSIN_HIS"/>
    <property type="match status" value="1"/>
</dbReference>
<protein>
    <submittedName>
        <fullName evidence="4">Trypsin-like serine protease</fullName>
    </submittedName>
</protein>
<dbReference type="GO" id="GO:0006508">
    <property type="term" value="P:proteolysis"/>
    <property type="evidence" value="ECO:0007669"/>
    <property type="project" value="UniProtKB-KW"/>
</dbReference>
<dbReference type="InterPro" id="IPR001314">
    <property type="entry name" value="Peptidase_S1A"/>
</dbReference>
<keyword evidence="4" id="KW-0645">Protease</keyword>
<reference evidence="4 5" key="1">
    <citation type="submission" date="2020-02" db="EMBL/GenBank/DDBJ databases">
        <title>Pseudoroseicyclus tamarix, sp. nov., isolated from offshore sediment of a Tamarix chinensis forest.</title>
        <authorList>
            <person name="Gai Y."/>
        </authorList>
    </citation>
    <scope>NUCLEOTIDE SEQUENCE [LARGE SCALE GENOMIC DNA]</scope>
    <source>
        <strain evidence="4 5">CLL3-39</strain>
    </source>
</reference>